<name>A0AAU8JFE4_9CYAN</name>
<dbReference type="GO" id="GO:0005886">
    <property type="term" value="C:plasma membrane"/>
    <property type="evidence" value="ECO:0007669"/>
    <property type="project" value="TreeGrafter"/>
</dbReference>
<protein>
    <submittedName>
        <fullName evidence="5">ATP-binding cassette domain-containing protein</fullName>
    </submittedName>
</protein>
<dbReference type="GO" id="GO:0022857">
    <property type="term" value="F:transmembrane transporter activity"/>
    <property type="evidence" value="ECO:0007669"/>
    <property type="project" value="TreeGrafter"/>
</dbReference>
<reference evidence="5" key="1">
    <citation type="submission" date="2024-07" db="EMBL/GenBank/DDBJ databases">
        <authorList>
            <person name="Kim Y.J."/>
            <person name="Jeong J.Y."/>
        </authorList>
    </citation>
    <scope>NUCLEOTIDE SEQUENCE</scope>
    <source>
        <strain evidence="5">GIHE-MW2</strain>
    </source>
</reference>
<keyword evidence="3 5" id="KW-0067">ATP-binding</keyword>
<dbReference type="PROSITE" id="PS00211">
    <property type="entry name" value="ABC_TRANSPORTER_1"/>
    <property type="match status" value="1"/>
</dbReference>
<evidence type="ECO:0000313" key="5">
    <source>
        <dbReference type="EMBL" id="XCM37977.1"/>
    </source>
</evidence>
<feature type="domain" description="ABC transporter" evidence="4">
    <location>
        <begin position="12"/>
        <end position="253"/>
    </location>
</feature>
<dbReference type="PANTHER" id="PTHR24220">
    <property type="entry name" value="IMPORT ATP-BINDING PROTEIN"/>
    <property type="match status" value="1"/>
</dbReference>
<dbReference type="InterPro" id="IPR015856">
    <property type="entry name" value="ABC_transpr_CbiO/EcfA_su"/>
</dbReference>
<dbReference type="Pfam" id="PF00005">
    <property type="entry name" value="ABC_tran"/>
    <property type="match status" value="1"/>
</dbReference>
<evidence type="ECO:0000256" key="1">
    <source>
        <dbReference type="ARBA" id="ARBA00022448"/>
    </source>
</evidence>
<accession>A0AAU8JFE4</accession>
<dbReference type="InterPro" id="IPR017871">
    <property type="entry name" value="ABC_transporter-like_CS"/>
</dbReference>
<evidence type="ECO:0000256" key="2">
    <source>
        <dbReference type="ARBA" id="ARBA00022741"/>
    </source>
</evidence>
<dbReference type="EMBL" id="CP159837">
    <property type="protein sequence ID" value="XCM37977.1"/>
    <property type="molecule type" value="Genomic_DNA"/>
</dbReference>
<dbReference type="RefSeq" id="WP_054469034.1">
    <property type="nucleotide sequence ID" value="NZ_CP159837.1"/>
</dbReference>
<sequence>MNLPSSPNSSLLRLEQVSLTAKIGNSYLLKDISFEVCRDDASTREGEFIAVVGATGAGKTSLLRLLNRLNEPTSGAIYWKNRDYRQIPVMDLRTSVTLVLQESKLLGMPVKEAIAYPLKLRGMAAPDIKQTLALGLEKWRIPDQWLEKTESQLSVGQRQLVALCRAWVIQPQILLLDEPTSALDTGRSAHVLAVLKELTTNGQTTILMVNHQLEFAAQYCTRVLHLAQGSLIQDVLAAQMDWNQLRQSLKIAETQTVDEWN</sequence>
<dbReference type="Gene3D" id="3.40.50.300">
    <property type="entry name" value="P-loop containing nucleotide triphosphate hydrolases"/>
    <property type="match status" value="1"/>
</dbReference>
<dbReference type="PROSITE" id="PS50893">
    <property type="entry name" value="ABC_TRANSPORTER_2"/>
    <property type="match status" value="1"/>
</dbReference>
<organism evidence="5">
    <name type="scientific">Planktothricoides raciborskii GIHE-MW2</name>
    <dbReference type="NCBI Taxonomy" id="2792601"/>
    <lineage>
        <taxon>Bacteria</taxon>
        <taxon>Bacillati</taxon>
        <taxon>Cyanobacteriota</taxon>
        <taxon>Cyanophyceae</taxon>
        <taxon>Oscillatoriophycideae</taxon>
        <taxon>Oscillatoriales</taxon>
        <taxon>Oscillatoriaceae</taxon>
        <taxon>Planktothricoides</taxon>
    </lineage>
</organism>
<evidence type="ECO:0000256" key="3">
    <source>
        <dbReference type="ARBA" id="ARBA00022840"/>
    </source>
</evidence>
<dbReference type="InterPro" id="IPR003439">
    <property type="entry name" value="ABC_transporter-like_ATP-bd"/>
</dbReference>
<dbReference type="SMART" id="SM00382">
    <property type="entry name" value="AAA"/>
    <property type="match status" value="1"/>
</dbReference>
<dbReference type="AlphaFoldDB" id="A0AAU8JFE4"/>
<proteinExistence type="predicted"/>
<gene>
    <name evidence="5" type="ORF">ABWT76_000794</name>
</gene>
<dbReference type="GO" id="GO:0005524">
    <property type="term" value="F:ATP binding"/>
    <property type="evidence" value="ECO:0007669"/>
    <property type="project" value="UniProtKB-KW"/>
</dbReference>
<dbReference type="InterPro" id="IPR015854">
    <property type="entry name" value="ABC_transpr_LolD-like"/>
</dbReference>
<dbReference type="InterPro" id="IPR003593">
    <property type="entry name" value="AAA+_ATPase"/>
</dbReference>
<keyword evidence="2" id="KW-0547">Nucleotide-binding</keyword>
<dbReference type="GO" id="GO:0016887">
    <property type="term" value="F:ATP hydrolysis activity"/>
    <property type="evidence" value="ECO:0007669"/>
    <property type="project" value="InterPro"/>
</dbReference>
<keyword evidence="1" id="KW-0813">Transport</keyword>
<dbReference type="InterPro" id="IPR027417">
    <property type="entry name" value="P-loop_NTPase"/>
</dbReference>
<dbReference type="SUPFAM" id="SSF52540">
    <property type="entry name" value="P-loop containing nucleoside triphosphate hydrolases"/>
    <property type="match status" value="1"/>
</dbReference>
<dbReference type="CDD" id="cd03225">
    <property type="entry name" value="ABC_cobalt_CbiO_domain1"/>
    <property type="match status" value="1"/>
</dbReference>
<evidence type="ECO:0000259" key="4">
    <source>
        <dbReference type="PROSITE" id="PS50893"/>
    </source>
</evidence>